<protein>
    <submittedName>
        <fullName evidence="2">Ribonuclease H</fullName>
    </submittedName>
</protein>
<dbReference type="InterPro" id="IPR036397">
    <property type="entry name" value="RNaseH_sf"/>
</dbReference>
<dbReference type="InterPro" id="IPR002156">
    <property type="entry name" value="RNaseH_domain"/>
</dbReference>
<name>T1CPQ4_9ZZZZ</name>
<dbReference type="Gene3D" id="3.30.420.10">
    <property type="entry name" value="Ribonuclease H-like superfamily/Ribonuclease H"/>
    <property type="match status" value="1"/>
</dbReference>
<proteinExistence type="predicted"/>
<dbReference type="Pfam" id="PF13456">
    <property type="entry name" value="RVT_3"/>
    <property type="match status" value="1"/>
</dbReference>
<reference evidence="2" key="1">
    <citation type="submission" date="2013-08" db="EMBL/GenBank/DDBJ databases">
        <authorList>
            <person name="Mendez C."/>
            <person name="Richter M."/>
            <person name="Ferrer M."/>
            <person name="Sanchez J."/>
        </authorList>
    </citation>
    <scope>NUCLEOTIDE SEQUENCE</scope>
</reference>
<gene>
    <name evidence="2" type="ORF">B1B_04675</name>
</gene>
<dbReference type="SUPFAM" id="SSF53098">
    <property type="entry name" value="Ribonuclease H-like"/>
    <property type="match status" value="1"/>
</dbReference>
<accession>T1CPQ4</accession>
<feature type="domain" description="RNase H type-1" evidence="1">
    <location>
        <begin position="3"/>
        <end position="53"/>
    </location>
</feature>
<evidence type="ECO:0000259" key="1">
    <source>
        <dbReference type="Pfam" id="PF13456"/>
    </source>
</evidence>
<evidence type="ECO:0000313" key="2">
    <source>
        <dbReference type="EMBL" id="EQD71040.1"/>
    </source>
</evidence>
<reference evidence="2" key="2">
    <citation type="journal article" date="2014" name="ISME J.">
        <title>Microbial stratification in low pH oxic and suboxic macroscopic growths along an acid mine drainage.</title>
        <authorList>
            <person name="Mendez-Garcia C."/>
            <person name="Mesa V."/>
            <person name="Sprenger R.R."/>
            <person name="Richter M."/>
            <person name="Diez M.S."/>
            <person name="Solano J."/>
            <person name="Bargiela R."/>
            <person name="Golyshina O.V."/>
            <person name="Manteca A."/>
            <person name="Ramos J.L."/>
            <person name="Gallego J.R."/>
            <person name="Llorente I."/>
            <person name="Martins Dos Santos V.A."/>
            <person name="Jensen O.N."/>
            <person name="Pelaez A.I."/>
            <person name="Sanchez J."/>
            <person name="Ferrer M."/>
        </authorList>
    </citation>
    <scope>NUCLEOTIDE SEQUENCE</scope>
</reference>
<dbReference type="GO" id="GO:0003676">
    <property type="term" value="F:nucleic acid binding"/>
    <property type="evidence" value="ECO:0007669"/>
    <property type="project" value="InterPro"/>
</dbReference>
<dbReference type="GO" id="GO:0004523">
    <property type="term" value="F:RNA-DNA hybrid ribonuclease activity"/>
    <property type="evidence" value="ECO:0007669"/>
    <property type="project" value="InterPro"/>
</dbReference>
<dbReference type="InterPro" id="IPR012337">
    <property type="entry name" value="RNaseH-like_sf"/>
</dbReference>
<dbReference type="EMBL" id="AUZY01002925">
    <property type="protein sequence ID" value="EQD71040.1"/>
    <property type="molecule type" value="Genomic_DNA"/>
</dbReference>
<dbReference type="AlphaFoldDB" id="T1CPQ4"/>
<comment type="caution">
    <text evidence="2">The sequence shown here is derived from an EMBL/GenBank/DDBJ whole genome shotgun (WGS) entry which is preliminary data.</text>
</comment>
<organism evidence="2">
    <name type="scientific">mine drainage metagenome</name>
    <dbReference type="NCBI Taxonomy" id="410659"/>
    <lineage>
        <taxon>unclassified sequences</taxon>
        <taxon>metagenomes</taxon>
        <taxon>ecological metagenomes</taxon>
    </lineage>
</organism>
<sequence length="84" mass="9654">MTRQISGEYAVRKEHLKEYHRWLTTLSKGFSEVRFEWIPRAQNLRADELSKQALAEHAAQASKSRAGRGLRETGVYVDPVPDDL</sequence>